<dbReference type="InterPro" id="IPR012910">
    <property type="entry name" value="Plug_dom"/>
</dbReference>
<dbReference type="InterPro" id="IPR023996">
    <property type="entry name" value="TonB-dep_OMP_SusC/RagA"/>
</dbReference>
<dbReference type="Gene3D" id="2.60.40.1120">
    <property type="entry name" value="Carboxypeptidase-like, regulatory domain"/>
    <property type="match status" value="1"/>
</dbReference>
<gene>
    <name evidence="12" type="ORF">FW778_19855</name>
</gene>
<comment type="caution">
    <text evidence="12">The sequence shown here is derived from an EMBL/GenBank/DDBJ whole genome shotgun (WGS) entry which is preliminary data.</text>
</comment>
<evidence type="ECO:0000256" key="5">
    <source>
        <dbReference type="ARBA" id="ARBA00023077"/>
    </source>
</evidence>
<comment type="subcellular location">
    <subcellularLocation>
        <location evidence="1 8">Cell outer membrane</location>
        <topology evidence="1 8">Multi-pass membrane protein</topology>
    </subcellularLocation>
</comment>
<evidence type="ECO:0000313" key="12">
    <source>
        <dbReference type="EMBL" id="KAA9036143.1"/>
    </source>
</evidence>
<evidence type="ECO:0000256" key="2">
    <source>
        <dbReference type="ARBA" id="ARBA00022448"/>
    </source>
</evidence>
<evidence type="ECO:0000259" key="11">
    <source>
        <dbReference type="Pfam" id="PF07715"/>
    </source>
</evidence>
<keyword evidence="13" id="KW-1185">Reference proteome</keyword>
<name>A0A5J5IFF9_9BACT</name>
<dbReference type="Pfam" id="PF07715">
    <property type="entry name" value="Plug"/>
    <property type="match status" value="1"/>
</dbReference>
<dbReference type="Gene3D" id="2.40.170.20">
    <property type="entry name" value="TonB-dependent receptor, beta-barrel domain"/>
    <property type="match status" value="1"/>
</dbReference>
<dbReference type="AlphaFoldDB" id="A0A5J5IFF9"/>
<dbReference type="Proteomes" id="UP000326903">
    <property type="component" value="Unassembled WGS sequence"/>
</dbReference>
<evidence type="ECO:0000256" key="4">
    <source>
        <dbReference type="ARBA" id="ARBA00022692"/>
    </source>
</evidence>
<protein>
    <submittedName>
        <fullName evidence="12">TonB-dependent receptor</fullName>
    </submittedName>
</protein>
<evidence type="ECO:0000259" key="10">
    <source>
        <dbReference type="Pfam" id="PF00593"/>
    </source>
</evidence>
<dbReference type="InterPro" id="IPR000531">
    <property type="entry name" value="Beta-barrel_TonB"/>
</dbReference>
<sequence length="1060" mass="116546">MLNFFLNNHKQLDMKMNRQPKKLKKLGFLFCITFLVLCISANSYAQGLKEIHGTITDATNKPLSGVSVGIKGTKTFVLSDGEGHYHLRAKVGAILEFSYVGMAKRELEVGNESQMDLSLNPTSNSLGEVVVVGYGTVKRSDLTGSISTIGTKELETRVATNPYLLLAAKVPGLSIFNNNGNPGGDVSINIRGFSSINGSNSPLVLVDGVITTNLTGYSASDFASVTVLKDASSTAIYGSRGSNGVILMTTKKAKSGDFNITYDGNVGIGVAARHIDMLDANGYMELFKRMWEYDPSRGSYDAVIKPNLHKDYPLLFDANNNPIYNTDWQKATAGTSISPHHYLSMTHGNEKSTSGIFLGWNDEKSLFKSDYQKKYTYRFNTEYNLRSWLKVGGELNGWAIQQQIISNQGTGGENLPRQLLEMPSILPVQFPDGSYSTFRSWGYDVTGHAAQYYPYGNNSVALSNNSLGTQPNKLSNLRLSLNTSIDLAKDIVFKSIYTNEVSSNLFFNWGSISNIDNNGIGYASGYTGRTSTWTSQNFITYDHNFNEKHHLNLLLGGEWSSSYSQSLGASSSGYSTDFYQYNNLGAGSLPSSVSSGYSGFQTNSYFGRLNYYYSDKYLLTLTSRYDGSSVFGANNKYALFPSAALGWVASKENFFVNNEGLSKIFSFFKIRGSYGLTGNSPGAYSSLATVGSYTVNLNNQIVKGSGIGGAPNPDLRWEKTKQLDVGADIRMFDDRISLTVDGYSKKTTDLLFSVPVSVVSGYTSVTTNIGSVQNKGVEVDFDATVIRKKDLGWSVGVLYAKNNNKVLALGTTNADVISSGFLGASTILRVGKPMGSFIGVQRLGTWGTSEATEAAKYGKKPGDIKRLDVNHDYKFDENDMQFLGSPFPKYDLTFSTSVRYKNWDLSVDIQVRQGGKVENVAALTIEDRTWYASGYASVLKDAWTPAHQNTMVPALRMAADPWNTDFGSYADSHWFEDGSFIRGRSLNLNYKVPAELATKMKLKSLRLYLNYDNFFLIAHDHNRLFDLENSSFGGGYAGQGQTFYDTPRPRTLTFGINANF</sequence>
<dbReference type="InterPro" id="IPR008969">
    <property type="entry name" value="CarboxyPept-like_regulatory"/>
</dbReference>
<dbReference type="InterPro" id="IPR023997">
    <property type="entry name" value="TonB-dep_OMP_SusC/RagA_CS"/>
</dbReference>
<feature type="domain" description="TonB-dependent receptor-like beta-barrel" evidence="10">
    <location>
        <begin position="438"/>
        <end position="909"/>
    </location>
</feature>
<dbReference type="PROSITE" id="PS52016">
    <property type="entry name" value="TONB_DEPENDENT_REC_3"/>
    <property type="match status" value="1"/>
</dbReference>
<dbReference type="InterPro" id="IPR036942">
    <property type="entry name" value="Beta-barrel_TonB_sf"/>
</dbReference>
<evidence type="ECO:0000256" key="1">
    <source>
        <dbReference type="ARBA" id="ARBA00004571"/>
    </source>
</evidence>
<evidence type="ECO:0000313" key="13">
    <source>
        <dbReference type="Proteomes" id="UP000326903"/>
    </source>
</evidence>
<dbReference type="InterPro" id="IPR037066">
    <property type="entry name" value="Plug_dom_sf"/>
</dbReference>
<keyword evidence="6 8" id="KW-0472">Membrane</keyword>
<dbReference type="SUPFAM" id="SSF49464">
    <property type="entry name" value="Carboxypeptidase regulatory domain-like"/>
    <property type="match status" value="1"/>
</dbReference>
<keyword evidence="7 8" id="KW-0998">Cell outer membrane</keyword>
<dbReference type="EMBL" id="VYQF01000009">
    <property type="protein sequence ID" value="KAA9036143.1"/>
    <property type="molecule type" value="Genomic_DNA"/>
</dbReference>
<dbReference type="Pfam" id="PF00593">
    <property type="entry name" value="TonB_dep_Rec_b-barrel"/>
    <property type="match status" value="1"/>
</dbReference>
<evidence type="ECO:0000256" key="8">
    <source>
        <dbReference type="PROSITE-ProRule" id="PRU01360"/>
    </source>
</evidence>
<dbReference type="Gene3D" id="2.170.130.10">
    <property type="entry name" value="TonB-dependent receptor, plug domain"/>
    <property type="match status" value="1"/>
</dbReference>
<keyword evidence="5 9" id="KW-0798">TonB box</keyword>
<feature type="domain" description="TonB-dependent receptor plug" evidence="11">
    <location>
        <begin position="139"/>
        <end position="245"/>
    </location>
</feature>
<dbReference type="Pfam" id="PF13715">
    <property type="entry name" value="CarbopepD_reg_2"/>
    <property type="match status" value="1"/>
</dbReference>
<evidence type="ECO:0000256" key="7">
    <source>
        <dbReference type="ARBA" id="ARBA00023237"/>
    </source>
</evidence>
<proteinExistence type="inferred from homology"/>
<dbReference type="GO" id="GO:0009279">
    <property type="term" value="C:cell outer membrane"/>
    <property type="evidence" value="ECO:0007669"/>
    <property type="project" value="UniProtKB-SubCell"/>
</dbReference>
<evidence type="ECO:0000256" key="6">
    <source>
        <dbReference type="ARBA" id="ARBA00023136"/>
    </source>
</evidence>
<dbReference type="NCBIfam" id="TIGR04056">
    <property type="entry name" value="OMP_RagA_SusC"/>
    <property type="match status" value="1"/>
</dbReference>
<reference evidence="12 13" key="1">
    <citation type="submission" date="2019-09" db="EMBL/GenBank/DDBJ databases">
        <title>Draft genome sequence of Ginsengibacter sp. BR5-29.</title>
        <authorList>
            <person name="Im W.-T."/>
        </authorList>
    </citation>
    <scope>NUCLEOTIDE SEQUENCE [LARGE SCALE GENOMIC DNA]</scope>
    <source>
        <strain evidence="12 13">BR5-29</strain>
    </source>
</reference>
<keyword evidence="3 8" id="KW-1134">Transmembrane beta strand</keyword>
<keyword evidence="2 8" id="KW-0813">Transport</keyword>
<evidence type="ECO:0000256" key="3">
    <source>
        <dbReference type="ARBA" id="ARBA00022452"/>
    </source>
</evidence>
<accession>A0A5J5IFF9</accession>
<keyword evidence="12" id="KW-0675">Receptor</keyword>
<dbReference type="SUPFAM" id="SSF56935">
    <property type="entry name" value="Porins"/>
    <property type="match status" value="1"/>
</dbReference>
<dbReference type="InterPro" id="IPR039426">
    <property type="entry name" value="TonB-dep_rcpt-like"/>
</dbReference>
<evidence type="ECO:0000256" key="9">
    <source>
        <dbReference type="RuleBase" id="RU003357"/>
    </source>
</evidence>
<comment type="similarity">
    <text evidence="8 9">Belongs to the TonB-dependent receptor family.</text>
</comment>
<dbReference type="NCBIfam" id="TIGR04057">
    <property type="entry name" value="SusC_RagA_signa"/>
    <property type="match status" value="1"/>
</dbReference>
<organism evidence="12 13">
    <name type="scientific">Ginsengibacter hankyongi</name>
    <dbReference type="NCBI Taxonomy" id="2607284"/>
    <lineage>
        <taxon>Bacteria</taxon>
        <taxon>Pseudomonadati</taxon>
        <taxon>Bacteroidota</taxon>
        <taxon>Chitinophagia</taxon>
        <taxon>Chitinophagales</taxon>
        <taxon>Chitinophagaceae</taxon>
        <taxon>Ginsengibacter</taxon>
    </lineage>
</organism>
<keyword evidence="4 8" id="KW-0812">Transmembrane</keyword>